<name>A0A2P5CVP3_TREOI</name>
<protein>
    <submittedName>
        <fullName evidence="1">Uncharacterized protein</fullName>
    </submittedName>
</protein>
<evidence type="ECO:0000313" key="1">
    <source>
        <dbReference type="EMBL" id="PON65123.1"/>
    </source>
</evidence>
<accession>A0A2P5CVP3</accession>
<proteinExistence type="predicted"/>
<evidence type="ECO:0000313" key="2">
    <source>
        <dbReference type="Proteomes" id="UP000237000"/>
    </source>
</evidence>
<dbReference type="EMBL" id="JXTC01000323">
    <property type="protein sequence ID" value="PON65123.1"/>
    <property type="molecule type" value="Genomic_DNA"/>
</dbReference>
<sequence length="73" mass="8453">MWINKFQFSPHIDKSLEKFISLSNMMTFPKTLRLRKAILPNFAQNPQVGGPGNPRRLPLFDLNLEPPQEEEGM</sequence>
<dbReference type="Proteomes" id="UP000237000">
    <property type="component" value="Unassembled WGS sequence"/>
</dbReference>
<dbReference type="OrthoDB" id="10476722at2759"/>
<comment type="caution">
    <text evidence="1">The sequence shown here is derived from an EMBL/GenBank/DDBJ whole genome shotgun (WGS) entry which is preliminary data.</text>
</comment>
<reference evidence="2" key="1">
    <citation type="submission" date="2016-06" db="EMBL/GenBank/DDBJ databases">
        <title>Parallel loss of symbiosis genes in relatives of nitrogen-fixing non-legume Parasponia.</title>
        <authorList>
            <person name="Van Velzen R."/>
            <person name="Holmer R."/>
            <person name="Bu F."/>
            <person name="Rutten L."/>
            <person name="Van Zeijl A."/>
            <person name="Liu W."/>
            <person name="Santuari L."/>
            <person name="Cao Q."/>
            <person name="Sharma T."/>
            <person name="Shen D."/>
            <person name="Roswanjaya Y."/>
            <person name="Wardhani T."/>
            <person name="Kalhor M.S."/>
            <person name="Jansen J."/>
            <person name="Van den Hoogen J."/>
            <person name="Gungor B."/>
            <person name="Hartog M."/>
            <person name="Hontelez J."/>
            <person name="Verver J."/>
            <person name="Yang W.-C."/>
            <person name="Schijlen E."/>
            <person name="Repin R."/>
            <person name="Schilthuizen M."/>
            <person name="Schranz E."/>
            <person name="Heidstra R."/>
            <person name="Miyata K."/>
            <person name="Fedorova E."/>
            <person name="Kohlen W."/>
            <person name="Bisseling T."/>
            <person name="Smit S."/>
            <person name="Geurts R."/>
        </authorList>
    </citation>
    <scope>NUCLEOTIDE SEQUENCE [LARGE SCALE GENOMIC DNA]</scope>
    <source>
        <strain evidence="2">cv. RG33-2</strain>
    </source>
</reference>
<organism evidence="1 2">
    <name type="scientific">Trema orientale</name>
    <name type="common">Charcoal tree</name>
    <name type="synonym">Celtis orientalis</name>
    <dbReference type="NCBI Taxonomy" id="63057"/>
    <lineage>
        <taxon>Eukaryota</taxon>
        <taxon>Viridiplantae</taxon>
        <taxon>Streptophyta</taxon>
        <taxon>Embryophyta</taxon>
        <taxon>Tracheophyta</taxon>
        <taxon>Spermatophyta</taxon>
        <taxon>Magnoliopsida</taxon>
        <taxon>eudicotyledons</taxon>
        <taxon>Gunneridae</taxon>
        <taxon>Pentapetalae</taxon>
        <taxon>rosids</taxon>
        <taxon>fabids</taxon>
        <taxon>Rosales</taxon>
        <taxon>Cannabaceae</taxon>
        <taxon>Trema</taxon>
    </lineage>
</organism>
<dbReference type="InParanoid" id="A0A2P5CVP3"/>
<gene>
    <name evidence="1" type="ORF">TorRG33x02_271810</name>
</gene>
<dbReference type="AlphaFoldDB" id="A0A2P5CVP3"/>
<keyword evidence="2" id="KW-1185">Reference proteome</keyword>